<dbReference type="KEGG" id="hhu:AR456_02215"/>
<accession>W1N3B7</accession>
<evidence type="ECO:0000313" key="3">
    <source>
        <dbReference type="Proteomes" id="UP000019113"/>
    </source>
</evidence>
<gene>
    <name evidence="2" type="ORF">BJB45_00655</name>
</gene>
<proteinExistence type="predicted"/>
<evidence type="ECO:0000256" key="1">
    <source>
        <dbReference type="SAM" id="SignalP"/>
    </source>
</evidence>
<dbReference type="STRING" id="1178482.AR456_02215"/>
<feature type="signal peptide" evidence="1">
    <location>
        <begin position="1"/>
        <end position="26"/>
    </location>
</feature>
<dbReference type="PATRIC" id="fig|1178482.3.peg.2756"/>
<evidence type="ECO:0000313" key="2">
    <source>
        <dbReference type="EMBL" id="ERL49661.1"/>
    </source>
</evidence>
<keyword evidence="1" id="KW-0732">Signal</keyword>
<sequence>MNTARWLTSALLIIGSMAMMSSQAVARDTPYFMPIQEVLDSTDGKAGLDTSIRLVFSPTSTAQPVEEHGPVVTNRKTNALNKTDEEACRWVMLSALIALQDRAKEEGGNAVINIRSFYDQKEFESDTEYECHAGALMAGVSLRGDVVTLP</sequence>
<reference evidence="2 3" key="1">
    <citation type="submission" date="2013-08" db="EMBL/GenBank/DDBJ databases">
        <title>draft genome of Halomonas huanghegensis, strain BJGMM-B45T.</title>
        <authorList>
            <person name="Miao C."/>
            <person name="Wan Y."/>
            <person name="Jin W."/>
        </authorList>
    </citation>
    <scope>NUCLEOTIDE SEQUENCE [LARGE SCALE GENOMIC DNA]</scope>
    <source>
        <strain evidence="2 3">BJGMM-B45</strain>
    </source>
</reference>
<feature type="chain" id="PRO_5009977308" description="Excinuclease ATPase subunit" evidence="1">
    <location>
        <begin position="27"/>
        <end position="150"/>
    </location>
</feature>
<evidence type="ECO:0008006" key="4">
    <source>
        <dbReference type="Google" id="ProtNLM"/>
    </source>
</evidence>
<organism evidence="2 3">
    <name type="scientific">Halomonas huangheensis</name>
    <dbReference type="NCBI Taxonomy" id="1178482"/>
    <lineage>
        <taxon>Bacteria</taxon>
        <taxon>Pseudomonadati</taxon>
        <taxon>Pseudomonadota</taxon>
        <taxon>Gammaproteobacteria</taxon>
        <taxon>Oceanospirillales</taxon>
        <taxon>Halomonadaceae</taxon>
        <taxon>Halomonas</taxon>
    </lineage>
</organism>
<dbReference type="Proteomes" id="UP000019113">
    <property type="component" value="Unassembled WGS sequence"/>
</dbReference>
<dbReference type="RefSeq" id="WP_021819705.1">
    <property type="nucleotide sequence ID" value="NZ_AVBC01000039.1"/>
</dbReference>
<dbReference type="AlphaFoldDB" id="W1N3B7"/>
<comment type="caution">
    <text evidence="2">The sequence shown here is derived from an EMBL/GenBank/DDBJ whole genome shotgun (WGS) entry which is preliminary data.</text>
</comment>
<keyword evidence="3" id="KW-1185">Reference proteome</keyword>
<dbReference type="OrthoDB" id="8161726at2"/>
<dbReference type="EMBL" id="AVBC01000039">
    <property type="protein sequence ID" value="ERL49661.1"/>
    <property type="molecule type" value="Genomic_DNA"/>
</dbReference>
<dbReference type="eggNOG" id="COG0393">
    <property type="taxonomic scope" value="Bacteria"/>
</dbReference>
<protein>
    <recommendedName>
        <fullName evidence="4">Excinuclease ATPase subunit</fullName>
    </recommendedName>
</protein>
<name>W1N3B7_9GAMM</name>